<name>A0A5J4V733_9EUKA</name>
<dbReference type="Proteomes" id="UP000324800">
    <property type="component" value="Unassembled WGS sequence"/>
</dbReference>
<comment type="caution">
    <text evidence="1">The sequence shown here is derived from an EMBL/GenBank/DDBJ whole genome shotgun (WGS) entry which is preliminary data.</text>
</comment>
<feature type="non-terminal residue" evidence="1">
    <location>
        <position position="1"/>
    </location>
</feature>
<evidence type="ECO:0000313" key="2">
    <source>
        <dbReference type="Proteomes" id="UP000324800"/>
    </source>
</evidence>
<evidence type="ECO:0000313" key="1">
    <source>
        <dbReference type="EMBL" id="KAA6378224.1"/>
    </source>
</evidence>
<sequence length="57" mass="6559">SAGGYLHVLIARIFEASRSSCIFREQKAKKNLSKRRIMELKLLLGNQTSILMLPKWL</sequence>
<dbReference type="AlphaFoldDB" id="A0A5J4V733"/>
<organism evidence="1 2">
    <name type="scientific">Streblomastix strix</name>
    <dbReference type="NCBI Taxonomy" id="222440"/>
    <lineage>
        <taxon>Eukaryota</taxon>
        <taxon>Metamonada</taxon>
        <taxon>Preaxostyla</taxon>
        <taxon>Oxymonadida</taxon>
        <taxon>Streblomastigidae</taxon>
        <taxon>Streblomastix</taxon>
    </lineage>
</organism>
<proteinExistence type="predicted"/>
<reference evidence="1 2" key="1">
    <citation type="submission" date="2019-03" db="EMBL/GenBank/DDBJ databases">
        <title>Single cell metagenomics reveals metabolic interactions within the superorganism composed of flagellate Streblomastix strix and complex community of Bacteroidetes bacteria on its surface.</title>
        <authorList>
            <person name="Treitli S.C."/>
            <person name="Kolisko M."/>
            <person name="Husnik F."/>
            <person name="Keeling P."/>
            <person name="Hampl V."/>
        </authorList>
    </citation>
    <scope>NUCLEOTIDE SEQUENCE [LARGE SCALE GENOMIC DNA]</scope>
    <source>
        <strain evidence="1">ST1C</strain>
    </source>
</reference>
<dbReference type="EMBL" id="SNRW01009290">
    <property type="protein sequence ID" value="KAA6378224.1"/>
    <property type="molecule type" value="Genomic_DNA"/>
</dbReference>
<gene>
    <name evidence="1" type="ORF">EZS28_026248</name>
</gene>
<protein>
    <submittedName>
        <fullName evidence="1">Uncharacterized protein</fullName>
    </submittedName>
</protein>
<accession>A0A5J4V733</accession>